<evidence type="ECO:0000259" key="10">
    <source>
        <dbReference type="Pfam" id="PF21088"/>
    </source>
</evidence>
<organism evidence="11 12">
    <name type="scientific">Microlunatus elymi</name>
    <dbReference type="NCBI Taxonomy" id="2596828"/>
    <lineage>
        <taxon>Bacteria</taxon>
        <taxon>Bacillati</taxon>
        <taxon>Actinomycetota</taxon>
        <taxon>Actinomycetes</taxon>
        <taxon>Propionibacteriales</taxon>
        <taxon>Propionibacteriaceae</taxon>
        <taxon>Microlunatus</taxon>
    </lineage>
</organism>
<comment type="similarity">
    <text evidence="2">Belongs to the MscS (TC 1.A.23) family.</text>
</comment>
<keyword evidence="6 8" id="KW-0472">Membrane</keyword>
<dbReference type="InterPro" id="IPR006685">
    <property type="entry name" value="MscS_channel_2nd"/>
</dbReference>
<evidence type="ECO:0000256" key="7">
    <source>
        <dbReference type="SAM" id="MobiDB-lite"/>
    </source>
</evidence>
<feature type="compositionally biased region" description="Polar residues" evidence="7">
    <location>
        <begin position="205"/>
        <end position="217"/>
    </location>
</feature>
<evidence type="ECO:0000259" key="9">
    <source>
        <dbReference type="Pfam" id="PF00924"/>
    </source>
</evidence>
<dbReference type="SUPFAM" id="SSF50182">
    <property type="entry name" value="Sm-like ribonucleoproteins"/>
    <property type="match status" value="1"/>
</dbReference>
<feature type="transmembrane region" description="Helical" evidence="8">
    <location>
        <begin position="12"/>
        <end position="34"/>
    </location>
</feature>
<name>A0A516PXG0_9ACTN</name>
<feature type="domain" description="Mechanosensitive ion channel MscS" evidence="9">
    <location>
        <begin position="144"/>
        <end position="206"/>
    </location>
</feature>
<dbReference type="FunFam" id="2.30.30.60:FF:000001">
    <property type="entry name" value="MscS Mechanosensitive ion channel"/>
    <property type="match status" value="1"/>
</dbReference>
<gene>
    <name evidence="11" type="ORF">FOE78_08120</name>
</gene>
<keyword evidence="3" id="KW-1003">Cell membrane</keyword>
<reference evidence="11 12" key="1">
    <citation type="submission" date="2019-07" db="EMBL/GenBank/DDBJ databases">
        <title>Microlunatus dokdonensis sp. nov. isolated from the rhizospheric soil of the wild plant Elymus tsukushiensis.</title>
        <authorList>
            <person name="Ghim S.-Y."/>
            <person name="Hwang Y.-J."/>
            <person name="Son J.-S."/>
            <person name="Shin J.-H."/>
        </authorList>
    </citation>
    <scope>NUCLEOTIDE SEQUENCE [LARGE SCALE GENOMIC DNA]</scope>
    <source>
        <strain evidence="11 12">KUDC0627</strain>
    </source>
</reference>
<evidence type="ECO:0000256" key="5">
    <source>
        <dbReference type="ARBA" id="ARBA00022989"/>
    </source>
</evidence>
<feature type="region of interest" description="Disordered" evidence="7">
    <location>
        <begin position="205"/>
        <end position="230"/>
    </location>
</feature>
<dbReference type="PANTHER" id="PTHR30460:SF0">
    <property type="entry name" value="MODERATE CONDUCTANCE MECHANOSENSITIVE CHANNEL YBIO"/>
    <property type="match status" value="1"/>
</dbReference>
<dbReference type="InterPro" id="IPR011014">
    <property type="entry name" value="MscS_channel_TM-2"/>
</dbReference>
<dbReference type="PANTHER" id="PTHR30460">
    <property type="entry name" value="MODERATE CONDUCTANCE MECHANOSENSITIVE CHANNEL YBIO"/>
    <property type="match status" value="1"/>
</dbReference>
<dbReference type="InterPro" id="IPR049142">
    <property type="entry name" value="MS_channel_1st"/>
</dbReference>
<dbReference type="SUPFAM" id="SSF82861">
    <property type="entry name" value="Mechanosensitive channel protein MscS (YggB), transmembrane region"/>
    <property type="match status" value="1"/>
</dbReference>
<dbReference type="GO" id="GO:0005886">
    <property type="term" value="C:plasma membrane"/>
    <property type="evidence" value="ECO:0007669"/>
    <property type="project" value="UniProtKB-SubCell"/>
</dbReference>
<keyword evidence="4 8" id="KW-0812">Transmembrane</keyword>
<sequence length="230" mass="25035">MPDELTDEFLNSAWLLPVRIALIIIAAVIVRFIAHHMITKAVQTMVTDRSHPRRRTVPRKVAKKTKNGPTMTARIVATPGSGYDERRQQRIGALGSLGRSAVSIILLVIVGLVVLDQLGFPVATLLAGTSIIGIAVAFGVQTFLRDVISGIFMLIEDQIGMGDYIQISDVNGVVEDVGLRITQIRDDEGTVWYFRNGDISKVANYSQRSRSGNSPTTPADAEPENETPAP</sequence>
<dbReference type="Gene3D" id="1.10.287.1260">
    <property type="match status" value="1"/>
</dbReference>
<protein>
    <submittedName>
        <fullName evidence="11">Mechanosensitive ion channel</fullName>
    </submittedName>
</protein>
<evidence type="ECO:0000256" key="2">
    <source>
        <dbReference type="ARBA" id="ARBA00008017"/>
    </source>
</evidence>
<feature type="compositionally biased region" description="Acidic residues" evidence="7">
    <location>
        <begin position="221"/>
        <end position="230"/>
    </location>
</feature>
<dbReference type="Pfam" id="PF00924">
    <property type="entry name" value="MS_channel_2nd"/>
    <property type="match status" value="1"/>
</dbReference>
<evidence type="ECO:0000256" key="4">
    <source>
        <dbReference type="ARBA" id="ARBA00022692"/>
    </source>
</evidence>
<evidence type="ECO:0000256" key="3">
    <source>
        <dbReference type="ARBA" id="ARBA00022475"/>
    </source>
</evidence>
<dbReference type="Proteomes" id="UP000319263">
    <property type="component" value="Chromosome"/>
</dbReference>
<dbReference type="InterPro" id="IPR010920">
    <property type="entry name" value="LSM_dom_sf"/>
</dbReference>
<dbReference type="InterPro" id="IPR023408">
    <property type="entry name" value="MscS_beta-dom_sf"/>
</dbReference>
<evidence type="ECO:0000256" key="6">
    <source>
        <dbReference type="ARBA" id="ARBA00023136"/>
    </source>
</evidence>
<feature type="domain" description="Mechanosensitive ion channel transmembrane helices 2/3" evidence="10">
    <location>
        <begin position="102"/>
        <end position="141"/>
    </location>
</feature>
<keyword evidence="12" id="KW-1185">Reference proteome</keyword>
<evidence type="ECO:0000256" key="8">
    <source>
        <dbReference type="SAM" id="Phobius"/>
    </source>
</evidence>
<evidence type="ECO:0000313" key="12">
    <source>
        <dbReference type="Proteomes" id="UP000319263"/>
    </source>
</evidence>
<proteinExistence type="inferred from homology"/>
<feature type="transmembrane region" description="Helical" evidence="8">
    <location>
        <begin position="121"/>
        <end position="144"/>
    </location>
</feature>
<dbReference type="InterPro" id="IPR045276">
    <property type="entry name" value="YbiO_bact"/>
</dbReference>
<accession>A0A516PXG0</accession>
<evidence type="ECO:0000313" key="11">
    <source>
        <dbReference type="EMBL" id="QDP95869.1"/>
    </source>
</evidence>
<dbReference type="RefSeq" id="WP_143985835.1">
    <property type="nucleotide sequence ID" value="NZ_CP041692.1"/>
</dbReference>
<evidence type="ECO:0000256" key="1">
    <source>
        <dbReference type="ARBA" id="ARBA00004651"/>
    </source>
</evidence>
<dbReference type="GO" id="GO:0008381">
    <property type="term" value="F:mechanosensitive monoatomic ion channel activity"/>
    <property type="evidence" value="ECO:0007669"/>
    <property type="project" value="InterPro"/>
</dbReference>
<dbReference type="AlphaFoldDB" id="A0A516PXG0"/>
<keyword evidence="5 8" id="KW-1133">Transmembrane helix</keyword>
<dbReference type="Gene3D" id="2.30.30.60">
    <property type="match status" value="1"/>
</dbReference>
<dbReference type="Pfam" id="PF21088">
    <property type="entry name" value="MS_channel_1st"/>
    <property type="match status" value="1"/>
</dbReference>
<feature type="transmembrane region" description="Helical" evidence="8">
    <location>
        <begin position="96"/>
        <end position="115"/>
    </location>
</feature>
<comment type="subcellular location">
    <subcellularLocation>
        <location evidence="1">Cell membrane</location>
        <topology evidence="1">Multi-pass membrane protein</topology>
    </subcellularLocation>
</comment>
<dbReference type="EMBL" id="CP041692">
    <property type="protein sequence ID" value="QDP95869.1"/>
    <property type="molecule type" value="Genomic_DNA"/>
</dbReference>
<dbReference type="KEGG" id="mik:FOE78_08120"/>
<dbReference type="OrthoDB" id="4638917at2"/>